<proteinExistence type="predicted"/>
<reference evidence="2" key="1">
    <citation type="submission" date="2018-06" db="EMBL/GenBank/DDBJ databases">
        <authorList>
            <person name="Zhirakovskaya E."/>
        </authorList>
    </citation>
    <scope>NUCLEOTIDE SEQUENCE</scope>
</reference>
<feature type="transmembrane region" description="Helical" evidence="1">
    <location>
        <begin position="12"/>
        <end position="32"/>
    </location>
</feature>
<accession>A0A3B0RMZ6</accession>
<dbReference type="EMBL" id="UOED01000094">
    <property type="protein sequence ID" value="VAV94904.1"/>
    <property type="molecule type" value="Genomic_DNA"/>
</dbReference>
<keyword evidence="1" id="KW-1133">Transmembrane helix</keyword>
<organism evidence="2">
    <name type="scientific">hydrothermal vent metagenome</name>
    <dbReference type="NCBI Taxonomy" id="652676"/>
    <lineage>
        <taxon>unclassified sequences</taxon>
        <taxon>metagenomes</taxon>
        <taxon>ecological metagenomes</taxon>
    </lineage>
</organism>
<sequence>MPNHLFRIKHDLFVKVFMTLLGLSLILFPMQASAQDYYQNNSINAGVFLHIPFGPTKKNEDRMKYGLRLNMSQEINYRSQWNSRFQLNNRKILNADILSLNFSEGGFRSISFAGRQAFVYQNGMLRAASNGGEGGRSIGNWIFIGGAALGLGFIVAATAE</sequence>
<keyword evidence="1" id="KW-0812">Transmembrane</keyword>
<gene>
    <name evidence="2" type="ORF">MNBD_ALPHA02-67</name>
</gene>
<dbReference type="AlphaFoldDB" id="A0A3B0RMZ6"/>
<feature type="transmembrane region" description="Helical" evidence="1">
    <location>
        <begin position="138"/>
        <end position="159"/>
    </location>
</feature>
<evidence type="ECO:0000256" key="1">
    <source>
        <dbReference type="SAM" id="Phobius"/>
    </source>
</evidence>
<keyword evidence="1" id="KW-0472">Membrane</keyword>
<protein>
    <submittedName>
        <fullName evidence="2">Uncharacterized protein</fullName>
    </submittedName>
</protein>
<evidence type="ECO:0000313" key="2">
    <source>
        <dbReference type="EMBL" id="VAV94904.1"/>
    </source>
</evidence>
<name>A0A3B0RMZ6_9ZZZZ</name>